<evidence type="ECO:0000256" key="3">
    <source>
        <dbReference type="HAMAP-Rule" id="MF_01217"/>
    </source>
</evidence>
<dbReference type="HAMAP" id="MF_01217">
    <property type="entry name" value="Acyl_carrier"/>
    <property type="match status" value="1"/>
</dbReference>
<keyword evidence="2 3" id="KW-0597">Phosphoprotein</keyword>
<dbReference type="Gene3D" id="1.10.1200.10">
    <property type="entry name" value="ACP-like"/>
    <property type="match status" value="1"/>
</dbReference>
<proteinExistence type="inferred from homology"/>
<dbReference type="STRING" id="1223523.H340_15961"/>
<comment type="PTM">
    <text evidence="3">4'-phosphopantetheine is transferred from CoA to a specific serine of apo-ACP by AcpS. This modification is essential for activity because fatty acids are bound in thioester linkage to the sulfhydryl of the prosthetic group.</text>
</comment>
<feature type="modified residue" description="O-(pantetheine 4'-phosphoryl)serine" evidence="3">
    <location>
        <position position="40"/>
    </location>
</feature>
<comment type="pathway">
    <text evidence="3">Lipid metabolism; fatty acid biosynthesis.</text>
</comment>
<evidence type="ECO:0000313" key="4">
    <source>
        <dbReference type="EMBL" id="EME99546.1"/>
    </source>
</evidence>
<comment type="subcellular location">
    <subcellularLocation>
        <location evidence="3">Cytoplasm</location>
    </subcellularLocation>
</comment>
<dbReference type="RefSeq" id="WP_004946035.1">
    <property type="nucleotide sequence ID" value="NZ_AORZ01000046.1"/>
</dbReference>
<dbReference type="Proteomes" id="UP000011740">
    <property type="component" value="Unassembled WGS sequence"/>
</dbReference>
<reference evidence="4 5" key="1">
    <citation type="journal article" date="2013" name="Genome Announc.">
        <title>Whole-Genome Shotgun Assembly and Analysis of the Genome of Streptomyces mobaraensis DSM 40847, a Strain for Industrial Production of Microbial Transglutaminase.</title>
        <authorList>
            <person name="Yang H."/>
            <person name="He T."/>
            <person name="Wu W."/>
            <person name="Zhu W."/>
            <person name="Lu B."/>
            <person name="Sun W."/>
        </authorList>
    </citation>
    <scope>NUCLEOTIDE SEQUENCE [LARGE SCALE GENOMIC DNA]</scope>
    <source>
        <strain evidence="4 5">DSM 40847</strain>
    </source>
</reference>
<dbReference type="PATRIC" id="fig|1223523.3.peg.3266"/>
<keyword evidence="3" id="KW-0444">Lipid biosynthesis</keyword>
<dbReference type="InterPro" id="IPR009081">
    <property type="entry name" value="PP-bd_ACP"/>
</dbReference>
<dbReference type="EMBL" id="AORZ01000046">
    <property type="protein sequence ID" value="EME99546.1"/>
    <property type="molecule type" value="Genomic_DNA"/>
</dbReference>
<dbReference type="UniPathway" id="UPA00094"/>
<evidence type="ECO:0000313" key="5">
    <source>
        <dbReference type="Proteomes" id="UP000011740"/>
    </source>
</evidence>
<dbReference type="InterPro" id="IPR036736">
    <property type="entry name" value="ACP-like_sf"/>
</dbReference>
<protein>
    <recommendedName>
        <fullName evidence="3">Acyl carrier protein</fullName>
        <shortName evidence="3">ACP</shortName>
    </recommendedName>
</protein>
<dbReference type="PROSITE" id="PS50075">
    <property type="entry name" value="CARRIER"/>
    <property type="match status" value="1"/>
</dbReference>
<keyword evidence="3" id="KW-0443">Lipid metabolism</keyword>
<keyword evidence="3" id="KW-0275">Fatty acid biosynthesis</keyword>
<evidence type="ECO:0000256" key="2">
    <source>
        <dbReference type="ARBA" id="ARBA00022553"/>
    </source>
</evidence>
<comment type="similarity">
    <text evidence="3">Belongs to the acyl carrier protein (ACP) family.</text>
</comment>
<dbReference type="GO" id="GO:0000036">
    <property type="term" value="F:acyl carrier activity"/>
    <property type="evidence" value="ECO:0007669"/>
    <property type="project" value="UniProtKB-UniRule"/>
</dbReference>
<accession>M3C6J2</accession>
<gene>
    <name evidence="3" type="primary">acpP</name>
    <name evidence="4" type="ORF">H340_15961</name>
</gene>
<keyword evidence="1 3" id="KW-0596">Phosphopantetheine</keyword>
<keyword evidence="3" id="KW-0276">Fatty acid metabolism</keyword>
<dbReference type="AlphaFoldDB" id="M3C6J2"/>
<dbReference type="SUPFAM" id="SSF47336">
    <property type="entry name" value="ACP-like"/>
    <property type="match status" value="1"/>
</dbReference>
<organism evidence="4 5">
    <name type="scientific">Streptomyces mobaraensis (strain ATCC 29032 / DSM 40847 / JCM 4168 / NBRC 13819 / NCIMB 11159 / IPCR 16-22)</name>
    <dbReference type="NCBI Taxonomy" id="1223523"/>
    <lineage>
        <taxon>Bacteria</taxon>
        <taxon>Bacillati</taxon>
        <taxon>Actinomycetota</taxon>
        <taxon>Actinomycetes</taxon>
        <taxon>Kitasatosporales</taxon>
        <taxon>Streptomycetaceae</taxon>
        <taxon>Streptomyces</taxon>
    </lineage>
</organism>
<dbReference type="GO" id="GO:0005737">
    <property type="term" value="C:cytoplasm"/>
    <property type="evidence" value="ECO:0007669"/>
    <property type="project" value="UniProtKB-SubCell"/>
</dbReference>
<dbReference type="eggNOG" id="COG0236">
    <property type="taxonomic scope" value="Bacteria"/>
</dbReference>
<keyword evidence="3" id="KW-0963">Cytoplasm</keyword>
<comment type="function">
    <text evidence="3">Carrier of the growing fatty acid chain in fatty acid biosynthesis.</text>
</comment>
<sequence>MDRAEIEERVINLLAEAVVVPREDVEDLRTDLREDLGVDSMDYVELITVLERDLGQQVEREELAYVRTVGDVVDLVQRLVSRRDAAAGAAAGTNAAADAPATAAG</sequence>
<dbReference type="Pfam" id="PF00550">
    <property type="entry name" value="PP-binding"/>
    <property type="match status" value="1"/>
</dbReference>
<dbReference type="InterPro" id="IPR003231">
    <property type="entry name" value="ACP"/>
</dbReference>
<comment type="caution">
    <text evidence="4">The sequence shown here is derived from an EMBL/GenBank/DDBJ whole genome shotgun (WGS) entry which is preliminary data.</text>
</comment>
<name>M3C6J2_STRM1</name>
<evidence type="ECO:0000256" key="1">
    <source>
        <dbReference type="ARBA" id="ARBA00022450"/>
    </source>
</evidence>